<comment type="caution">
    <text evidence="1">The sequence shown here is derived from an EMBL/GenBank/DDBJ whole genome shotgun (WGS) entry which is preliminary data.</text>
</comment>
<sequence length="67" mass="7383">MKSTVVAGQTEIAVSPRNDPVLSCHILPCMLDRTVHYCRWNATQKNLNIDPDSSLISDGLNESKSVL</sequence>
<accession>A0AAW2ETU8</accession>
<organism evidence="1 2">
    <name type="scientific">Cardiocondyla obscurior</name>
    <dbReference type="NCBI Taxonomy" id="286306"/>
    <lineage>
        <taxon>Eukaryota</taxon>
        <taxon>Metazoa</taxon>
        <taxon>Ecdysozoa</taxon>
        <taxon>Arthropoda</taxon>
        <taxon>Hexapoda</taxon>
        <taxon>Insecta</taxon>
        <taxon>Pterygota</taxon>
        <taxon>Neoptera</taxon>
        <taxon>Endopterygota</taxon>
        <taxon>Hymenoptera</taxon>
        <taxon>Apocrita</taxon>
        <taxon>Aculeata</taxon>
        <taxon>Formicoidea</taxon>
        <taxon>Formicidae</taxon>
        <taxon>Myrmicinae</taxon>
        <taxon>Cardiocondyla</taxon>
    </lineage>
</organism>
<keyword evidence="2" id="KW-1185">Reference proteome</keyword>
<dbReference type="Proteomes" id="UP001430953">
    <property type="component" value="Unassembled WGS sequence"/>
</dbReference>
<evidence type="ECO:0000313" key="1">
    <source>
        <dbReference type="EMBL" id="KAL0105806.1"/>
    </source>
</evidence>
<evidence type="ECO:0000313" key="2">
    <source>
        <dbReference type="Proteomes" id="UP001430953"/>
    </source>
</evidence>
<name>A0AAW2ETU8_9HYME</name>
<gene>
    <name evidence="1" type="ORF">PUN28_015903</name>
</gene>
<reference evidence="1 2" key="1">
    <citation type="submission" date="2023-03" db="EMBL/GenBank/DDBJ databases">
        <title>High recombination rates correlate with genetic variation in Cardiocondyla obscurior ants.</title>
        <authorList>
            <person name="Errbii M."/>
        </authorList>
    </citation>
    <scope>NUCLEOTIDE SEQUENCE [LARGE SCALE GENOMIC DNA]</scope>
    <source>
        <strain evidence="1">Alpha-2009</strain>
        <tissue evidence="1">Whole body</tissue>
    </source>
</reference>
<dbReference type="AlphaFoldDB" id="A0AAW2ETU8"/>
<protein>
    <submittedName>
        <fullName evidence="1">Uncharacterized protein</fullName>
    </submittedName>
</protein>
<dbReference type="EMBL" id="JADYXP020000018">
    <property type="protein sequence ID" value="KAL0105806.1"/>
    <property type="molecule type" value="Genomic_DNA"/>
</dbReference>
<proteinExistence type="predicted"/>